<accession>A0A518HYZ0</accession>
<dbReference type="Proteomes" id="UP000319004">
    <property type="component" value="Chromosome"/>
</dbReference>
<evidence type="ECO:0000313" key="1">
    <source>
        <dbReference type="EMBL" id="QDV46059.1"/>
    </source>
</evidence>
<dbReference type="KEGG" id="snep:Enr13x_59630"/>
<gene>
    <name evidence="1" type="ORF">Enr13x_59630</name>
</gene>
<dbReference type="RefSeq" id="WP_145390238.1">
    <property type="nucleotide sequence ID" value="NZ_CP037423.1"/>
</dbReference>
<protein>
    <submittedName>
        <fullName evidence="1">Uncharacterized protein</fullName>
    </submittedName>
</protein>
<dbReference type="EMBL" id="CP037423">
    <property type="protein sequence ID" value="QDV46059.1"/>
    <property type="molecule type" value="Genomic_DNA"/>
</dbReference>
<dbReference type="AlphaFoldDB" id="A0A518HYZ0"/>
<reference evidence="1 2" key="1">
    <citation type="submission" date="2019-03" db="EMBL/GenBank/DDBJ databases">
        <title>Deep-cultivation of Planctomycetes and their phenomic and genomic characterization uncovers novel biology.</title>
        <authorList>
            <person name="Wiegand S."/>
            <person name="Jogler M."/>
            <person name="Boedeker C."/>
            <person name="Pinto D."/>
            <person name="Vollmers J."/>
            <person name="Rivas-Marin E."/>
            <person name="Kohn T."/>
            <person name="Peeters S.H."/>
            <person name="Heuer A."/>
            <person name="Rast P."/>
            <person name="Oberbeckmann S."/>
            <person name="Bunk B."/>
            <person name="Jeske O."/>
            <person name="Meyerdierks A."/>
            <person name="Storesund J.E."/>
            <person name="Kallscheuer N."/>
            <person name="Luecker S."/>
            <person name="Lage O.M."/>
            <person name="Pohl T."/>
            <person name="Merkel B.J."/>
            <person name="Hornburger P."/>
            <person name="Mueller R.-W."/>
            <person name="Bruemmer F."/>
            <person name="Labrenz M."/>
            <person name="Spormann A.M."/>
            <person name="Op den Camp H."/>
            <person name="Overmann J."/>
            <person name="Amann R."/>
            <person name="Jetten M.S.M."/>
            <person name="Mascher T."/>
            <person name="Medema M.H."/>
            <person name="Devos D.P."/>
            <person name="Kaster A.-K."/>
            <person name="Ovreas L."/>
            <person name="Rohde M."/>
            <person name="Galperin M.Y."/>
            <person name="Jogler C."/>
        </authorList>
    </citation>
    <scope>NUCLEOTIDE SEQUENCE [LARGE SCALE GENOMIC DNA]</scope>
    <source>
        <strain evidence="1 2">Enr13</strain>
    </source>
</reference>
<proteinExistence type="predicted"/>
<sequence length="156" mass="17568">MTIQLRTESPSGNVQLLEVEQFIDVLRNSEDAYWLTGTGEIEASTVDRKNGFLLVKRIPRQMFRLAWSSPKSDGISVRVFRPNQPGLVAVFTGGDYSLEPTSLFAKIGEIESEIRVFANGDWVGTKEGWVNWQDLNFPQQGEPISDLANFDTEIDQ</sequence>
<organism evidence="1 2">
    <name type="scientific">Stieleria neptunia</name>
    <dbReference type="NCBI Taxonomy" id="2527979"/>
    <lineage>
        <taxon>Bacteria</taxon>
        <taxon>Pseudomonadati</taxon>
        <taxon>Planctomycetota</taxon>
        <taxon>Planctomycetia</taxon>
        <taxon>Pirellulales</taxon>
        <taxon>Pirellulaceae</taxon>
        <taxon>Stieleria</taxon>
    </lineage>
</organism>
<evidence type="ECO:0000313" key="2">
    <source>
        <dbReference type="Proteomes" id="UP000319004"/>
    </source>
</evidence>
<name>A0A518HYZ0_9BACT</name>
<keyword evidence="2" id="KW-1185">Reference proteome</keyword>